<comment type="caution">
    <text evidence="6">The sequence shown here is derived from an EMBL/GenBank/DDBJ whole genome shotgun (WGS) entry which is preliminary data.</text>
</comment>
<dbReference type="InterPro" id="IPR036909">
    <property type="entry name" value="Cyt_c-like_dom_sf"/>
</dbReference>
<name>A0A2T2Y8L9_9BACT</name>
<dbReference type="Proteomes" id="UP000240357">
    <property type="component" value="Unassembled WGS sequence"/>
</dbReference>
<dbReference type="GO" id="GO:0020037">
    <property type="term" value="F:heme binding"/>
    <property type="evidence" value="ECO:0007669"/>
    <property type="project" value="InterPro"/>
</dbReference>
<evidence type="ECO:0000256" key="1">
    <source>
        <dbReference type="ARBA" id="ARBA00022617"/>
    </source>
</evidence>
<evidence type="ECO:0000256" key="4">
    <source>
        <dbReference type="PROSITE-ProRule" id="PRU00433"/>
    </source>
</evidence>
<evidence type="ECO:0000256" key="2">
    <source>
        <dbReference type="ARBA" id="ARBA00022723"/>
    </source>
</evidence>
<dbReference type="GO" id="GO:0046872">
    <property type="term" value="F:metal ion binding"/>
    <property type="evidence" value="ECO:0007669"/>
    <property type="project" value="UniProtKB-KW"/>
</dbReference>
<evidence type="ECO:0000313" key="7">
    <source>
        <dbReference type="Proteomes" id="UP000240357"/>
    </source>
</evidence>
<dbReference type="InterPro" id="IPR051459">
    <property type="entry name" value="Cytochrome_c-type_DH"/>
</dbReference>
<dbReference type="EMBL" id="PYFT01000002">
    <property type="protein sequence ID" value="PSR51872.1"/>
    <property type="molecule type" value="Genomic_DNA"/>
</dbReference>
<feature type="domain" description="Cytochrome c" evidence="5">
    <location>
        <begin position="57"/>
        <end position="156"/>
    </location>
</feature>
<sequence length="296" mass="33162">MPNSRLKKLVFRTAGILGSLLVLLLFFYAFAYYQTQRRANQVYALAPQTLRIPEDAASYELGRHVADIRDCKDCHGNDFSGQVFGGKDNPLGRLYASNLTPGKGGLQYTDQDWVRALRHGVGQDGKSLWFMPVQHVSTPLSNQELAALISYLQQLPPVDKVHPTKAFKPLGRVLTFLGKFPMFPAELVDHQATYAEEVKPQVSATYGAYLAITCSGCHGTDFKGGPGRQKGEPVIADLTRTGNLKHWSWGEFRQTIRTGQTPEGRQLSDFMPWKAYATSYQEPELEAIYLYLRTLK</sequence>
<dbReference type="SUPFAM" id="SSF46626">
    <property type="entry name" value="Cytochrome c"/>
    <property type="match status" value="2"/>
</dbReference>
<reference evidence="6 7" key="1">
    <citation type="submission" date="2018-03" db="EMBL/GenBank/DDBJ databases">
        <title>Adhaeribacter sp. HMF7605 Genome sequencing and assembly.</title>
        <authorList>
            <person name="Kang H."/>
            <person name="Kang J."/>
            <person name="Cha I."/>
            <person name="Kim H."/>
            <person name="Joh K."/>
        </authorList>
    </citation>
    <scope>NUCLEOTIDE SEQUENCE [LARGE SCALE GENOMIC DNA]</scope>
    <source>
        <strain evidence="6 7">HMF7605</strain>
    </source>
</reference>
<dbReference type="InterPro" id="IPR009056">
    <property type="entry name" value="Cyt_c-like_dom"/>
</dbReference>
<dbReference type="PROSITE" id="PS51007">
    <property type="entry name" value="CYTC"/>
    <property type="match status" value="2"/>
</dbReference>
<accession>A0A2T2Y8L9</accession>
<dbReference type="GO" id="GO:0009055">
    <property type="term" value="F:electron transfer activity"/>
    <property type="evidence" value="ECO:0007669"/>
    <property type="project" value="InterPro"/>
</dbReference>
<proteinExistence type="predicted"/>
<keyword evidence="1 4" id="KW-0349">Heme</keyword>
<evidence type="ECO:0000313" key="6">
    <source>
        <dbReference type="EMBL" id="PSR51872.1"/>
    </source>
</evidence>
<dbReference type="AlphaFoldDB" id="A0A2T2Y8L9"/>
<evidence type="ECO:0000256" key="3">
    <source>
        <dbReference type="ARBA" id="ARBA00023004"/>
    </source>
</evidence>
<keyword evidence="2 4" id="KW-0479">Metal-binding</keyword>
<keyword evidence="3 4" id="KW-0408">Iron</keyword>
<dbReference type="Pfam" id="PF00034">
    <property type="entry name" value="Cytochrom_C"/>
    <property type="match status" value="1"/>
</dbReference>
<dbReference type="PANTHER" id="PTHR35008">
    <property type="entry name" value="BLL4482 PROTEIN-RELATED"/>
    <property type="match status" value="1"/>
</dbReference>
<protein>
    <recommendedName>
        <fullName evidence="5">Cytochrome c domain-containing protein</fullName>
    </recommendedName>
</protein>
<gene>
    <name evidence="6" type="ORF">AHMF7605_28590</name>
</gene>
<organism evidence="6 7">
    <name type="scientific">Adhaeribacter arboris</name>
    <dbReference type="NCBI Taxonomy" id="2072846"/>
    <lineage>
        <taxon>Bacteria</taxon>
        <taxon>Pseudomonadati</taxon>
        <taxon>Bacteroidota</taxon>
        <taxon>Cytophagia</taxon>
        <taxon>Cytophagales</taxon>
        <taxon>Hymenobacteraceae</taxon>
        <taxon>Adhaeribacter</taxon>
    </lineage>
</organism>
<dbReference type="Gene3D" id="1.10.760.10">
    <property type="entry name" value="Cytochrome c-like domain"/>
    <property type="match status" value="2"/>
</dbReference>
<feature type="domain" description="Cytochrome c" evidence="5">
    <location>
        <begin position="202"/>
        <end position="296"/>
    </location>
</feature>
<keyword evidence="7" id="KW-1185">Reference proteome</keyword>
<evidence type="ECO:0000259" key="5">
    <source>
        <dbReference type="PROSITE" id="PS51007"/>
    </source>
</evidence>
<dbReference type="PANTHER" id="PTHR35008:SF8">
    <property type="entry name" value="ALCOHOL DEHYDROGENASE CYTOCHROME C SUBUNIT"/>
    <property type="match status" value="1"/>
</dbReference>